<keyword evidence="3" id="KW-1185">Reference proteome</keyword>
<feature type="compositionally biased region" description="Basic and acidic residues" evidence="1">
    <location>
        <begin position="515"/>
        <end position="527"/>
    </location>
</feature>
<organism evidence="2 3">
    <name type="scientific">Amphibalanus amphitrite</name>
    <name type="common">Striped barnacle</name>
    <name type="synonym">Balanus amphitrite</name>
    <dbReference type="NCBI Taxonomy" id="1232801"/>
    <lineage>
        <taxon>Eukaryota</taxon>
        <taxon>Metazoa</taxon>
        <taxon>Ecdysozoa</taxon>
        <taxon>Arthropoda</taxon>
        <taxon>Crustacea</taxon>
        <taxon>Multicrustacea</taxon>
        <taxon>Cirripedia</taxon>
        <taxon>Thoracica</taxon>
        <taxon>Thoracicalcarea</taxon>
        <taxon>Balanomorpha</taxon>
        <taxon>Balanoidea</taxon>
        <taxon>Balanidae</taxon>
        <taxon>Amphibalaninae</taxon>
        <taxon>Amphibalanus</taxon>
    </lineage>
</organism>
<feature type="compositionally biased region" description="Basic and acidic residues" evidence="1">
    <location>
        <begin position="596"/>
        <end position="605"/>
    </location>
</feature>
<dbReference type="Gene3D" id="3.90.1290.10">
    <property type="entry name" value="Plakin repeat"/>
    <property type="match status" value="3"/>
</dbReference>
<comment type="caution">
    <text evidence="2">The sequence shown here is derived from an EMBL/GenBank/DDBJ whole genome shotgun (WGS) entry which is preliminary data.</text>
</comment>
<dbReference type="SUPFAM" id="SSF75399">
    <property type="entry name" value="Plakin repeat"/>
    <property type="match status" value="4"/>
</dbReference>
<dbReference type="Proteomes" id="UP000440578">
    <property type="component" value="Unassembled WGS sequence"/>
</dbReference>
<dbReference type="Pfam" id="PF00681">
    <property type="entry name" value="Plectin"/>
    <property type="match status" value="1"/>
</dbReference>
<evidence type="ECO:0000256" key="1">
    <source>
        <dbReference type="SAM" id="MobiDB-lite"/>
    </source>
</evidence>
<dbReference type="InterPro" id="IPR035915">
    <property type="entry name" value="Plakin_repeat_sf"/>
</dbReference>
<feature type="compositionally biased region" description="Acidic residues" evidence="1">
    <location>
        <begin position="847"/>
        <end position="857"/>
    </location>
</feature>
<feature type="compositionally biased region" description="Basic and acidic residues" evidence="1">
    <location>
        <begin position="534"/>
        <end position="546"/>
    </location>
</feature>
<dbReference type="SMART" id="SM00250">
    <property type="entry name" value="PLEC"/>
    <property type="match status" value="6"/>
</dbReference>
<dbReference type="InterPro" id="IPR001101">
    <property type="entry name" value="Plectin_repeat"/>
</dbReference>
<feature type="region of interest" description="Disordered" evidence="1">
    <location>
        <begin position="494"/>
        <end position="610"/>
    </location>
</feature>
<feature type="compositionally biased region" description="Basic and acidic residues" evidence="1">
    <location>
        <begin position="494"/>
        <end position="508"/>
    </location>
</feature>
<feature type="region of interest" description="Disordered" evidence="1">
    <location>
        <begin position="343"/>
        <end position="367"/>
    </location>
</feature>
<feature type="compositionally biased region" description="Low complexity" evidence="1">
    <location>
        <begin position="812"/>
        <end position="837"/>
    </location>
</feature>
<evidence type="ECO:0000313" key="3">
    <source>
        <dbReference type="Proteomes" id="UP000440578"/>
    </source>
</evidence>
<feature type="region of interest" description="Disordered" evidence="1">
    <location>
        <begin position="796"/>
        <end position="865"/>
    </location>
</feature>
<protein>
    <submittedName>
        <fullName evidence="2">Plectin</fullName>
    </submittedName>
</protein>
<dbReference type="EMBL" id="VIIS01001707">
    <property type="protein sequence ID" value="KAF0294092.1"/>
    <property type="molecule type" value="Genomic_DNA"/>
</dbReference>
<dbReference type="AlphaFoldDB" id="A0A6A4VTL9"/>
<evidence type="ECO:0000313" key="2">
    <source>
        <dbReference type="EMBL" id="KAF0294092.1"/>
    </source>
</evidence>
<dbReference type="OrthoDB" id="6357129at2759"/>
<gene>
    <name evidence="2" type="primary">Plec_1</name>
    <name evidence="2" type="ORF">FJT64_008231</name>
</gene>
<sequence length="970" mass="111303">MLLIDAVKQYMLCRPLTLKDIHDGGRMETSGTIYDLVTKERVTLLEAVRRGIVDTQLKCVTNLSTAQLLTLPQAFAERIVLPEGKFRDPQTDDVFSLNEAVNRGLITSVSTKTIFDIDGIKDPDTGDYVSLNVALTKGIVNRTTGEFRDSKSGRSIPLDEAVVQRYIQPQINEMLSRPIGIHDGDHELTVFRSVLRQRLNPQTGQVTDPDTLEPMPLEEAVRRRCITLEGASLLKSMLNITVTTATVTKTIKRYCDGDLRWPPKRLRDWSAEPIPAEDAPGSPAQPGDGYERTTRTTRIVRSSYEDEPETTTKIYKRVARRPRDDVEETTVTTVRKYVMKRTVRRRRTTGPPDAPTVHEDEEEETTTVLEMPEDGWYLDEVIRMNYYDPRRCIFAFPEADRVIPFEECVTLKIIDRKSAKVEDPENKKPLDIEEALDRGVLDHQGRYIVNGKQYTMEEAIERKFVRTEVRRTQVRLVRTVEIIEIVGEPDQVRVYEPEQPGKPRKYYEIDDDEPEAPRRRPRPGERAPRKKKPEPKEDPEPRRVQPMDDEPEFKSVRLTKTSSVPKHPLEREPSPDKKRLRPEDDVRSKIKFFTRRPHEDTPPRQEEDEPVDALEVEMPEDGWYLDEVIRKNYLDPVSGTFIFPGSDRVITFEQCVTLRIIDKTSATLREPTKPHGRPLDLEEALEQGTLDPHGQFVDGTRRIPLKEVIERGIIKIEKTTRTVVHRTRIIEIRRIVDQTDVIRIYKPREPGQPRSYTELVFDAPTEEEPDEPRYHTEFTTQTRRHVTRTPQFTTRYVTSVGEPEEPDEPEQYTTRYYTTRRSDDGSTTQTTRTTTTRRTIRYVDGQPVEEEPDDDDDHPGTSRTARYTTRTVRYVNGLVLRTVASLVSTPGVPVIESLPKTCPLLVFHQIGSLENHSSLVGPGVHPQGGPVIGCPPKTDRQPEFRLIVSRRSISEETIKGKSSTSWASKG</sequence>
<reference evidence="2 3" key="1">
    <citation type="submission" date="2019-07" db="EMBL/GenBank/DDBJ databases">
        <title>Draft genome assembly of a fouling barnacle, Amphibalanus amphitrite (Darwin, 1854): The first reference genome for Thecostraca.</title>
        <authorList>
            <person name="Kim W."/>
        </authorList>
    </citation>
    <scope>NUCLEOTIDE SEQUENCE [LARGE SCALE GENOMIC DNA]</scope>
    <source>
        <strain evidence="2">SNU_AA5</strain>
        <tissue evidence="2">Soma without cirri and trophi</tissue>
    </source>
</reference>
<proteinExistence type="predicted"/>
<feature type="region of interest" description="Disordered" evidence="1">
    <location>
        <begin position="272"/>
        <end position="307"/>
    </location>
</feature>
<name>A0A6A4VTL9_AMPAM</name>
<dbReference type="GO" id="GO:0005856">
    <property type="term" value="C:cytoskeleton"/>
    <property type="evidence" value="ECO:0007669"/>
    <property type="project" value="InterPro"/>
</dbReference>
<feature type="compositionally biased region" description="Basic and acidic residues" evidence="1">
    <location>
        <begin position="567"/>
        <end position="588"/>
    </location>
</feature>
<accession>A0A6A4VTL9</accession>